<dbReference type="AlphaFoldDB" id="A0A6B9FDX2"/>
<evidence type="ECO:0000313" key="2">
    <source>
        <dbReference type="EMBL" id="QGX94830.1"/>
    </source>
</evidence>
<dbReference type="GeneID" id="43369575"/>
<feature type="region of interest" description="Disordered" evidence="1">
    <location>
        <begin position="1"/>
        <end position="34"/>
    </location>
</feature>
<name>A0A6B9FDX2_9EURY</name>
<reference evidence="2 3" key="1">
    <citation type="submission" date="2018-12" db="EMBL/GenBank/DDBJ databases">
        <title>Complete genome sequence of Haloplanus rallus MBLA0036.</title>
        <authorList>
            <person name="Nam Y.-d."/>
            <person name="Kang J."/>
            <person name="Chung W.-H."/>
            <person name="Park Y.S."/>
        </authorList>
    </citation>
    <scope>NUCLEOTIDE SEQUENCE [LARGE SCALE GENOMIC DNA]</scope>
    <source>
        <strain evidence="2 3">MBLA0036</strain>
    </source>
</reference>
<sequence>MCDRHTDERHSGNPRDDVSLVHDTLAPDESTTEDSIITEAGARKPGEFGRRLKAATQTGSTTRVIVPNKHVARAVHEFTKNPVKAQTDSGAVPYRTLSALRTPAGDRLVRETSTPPATVELPATGGAELTVGTETLRLPGGEASIDADTDLPDGVFIAKDEDGTAEVKLKGGSRKTVATLDSEAELRASYAPIQGWFRPDRLSYRCDITIHYRDPADGDTLCTYTQPERESTAATRATLTAFFEQFSVSVEDHQLEKAEFRSRYRAWLNATNQTRPSAAEFGDALHDAPEIEIIKRGDWVIPDRAWRFPVTYER</sequence>
<feature type="compositionally biased region" description="Basic and acidic residues" evidence="1">
    <location>
        <begin position="1"/>
        <end position="20"/>
    </location>
</feature>
<dbReference type="KEGG" id="hra:EI982_08515"/>
<evidence type="ECO:0000313" key="3">
    <source>
        <dbReference type="Proteomes" id="UP000428325"/>
    </source>
</evidence>
<dbReference type="RefSeq" id="WP_157689289.1">
    <property type="nucleotide sequence ID" value="NZ_CP034345.1"/>
</dbReference>
<gene>
    <name evidence="2" type="ORF">EI982_08515</name>
</gene>
<keyword evidence="3" id="KW-1185">Reference proteome</keyword>
<dbReference type="EMBL" id="CP034345">
    <property type="protein sequence ID" value="QGX94830.1"/>
    <property type="molecule type" value="Genomic_DNA"/>
</dbReference>
<evidence type="ECO:0000256" key="1">
    <source>
        <dbReference type="SAM" id="MobiDB-lite"/>
    </source>
</evidence>
<organism evidence="2 3">
    <name type="scientific">Haloplanus rallus</name>
    <dbReference type="NCBI Taxonomy" id="1816183"/>
    <lineage>
        <taxon>Archaea</taxon>
        <taxon>Methanobacteriati</taxon>
        <taxon>Methanobacteriota</taxon>
        <taxon>Stenosarchaea group</taxon>
        <taxon>Halobacteria</taxon>
        <taxon>Halobacteriales</taxon>
        <taxon>Haloferacaceae</taxon>
        <taxon>Haloplanus</taxon>
    </lineage>
</organism>
<accession>A0A6B9FDX2</accession>
<protein>
    <submittedName>
        <fullName evidence="2">Uncharacterized protein</fullName>
    </submittedName>
</protein>
<dbReference type="Proteomes" id="UP000428325">
    <property type="component" value="Chromosome"/>
</dbReference>
<proteinExistence type="predicted"/>